<dbReference type="EMBL" id="JAOQJF010000008">
    <property type="protein sequence ID" value="MCU6799416.1"/>
    <property type="molecule type" value="Genomic_DNA"/>
</dbReference>
<proteinExistence type="predicted"/>
<reference evidence="1 2" key="1">
    <citation type="journal article" date="2021" name="ISME Commun">
        <title>Automated analysis of genomic sequences facilitates high-throughput and comprehensive description of bacteria.</title>
        <authorList>
            <person name="Hitch T.C.A."/>
        </authorList>
    </citation>
    <scope>NUCLEOTIDE SEQUENCE [LARGE SCALE GENOMIC DNA]</scope>
    <source>
        <strain evidence="2">f_CCE</strain>
    </source>
</reference>
<protein>
    <submittedName>
        <fullName evidence="1">Uncharacterized protein</fullName>
    </submittedName>
</protein>
<name>A0ABT2UZ33_9FIRM</name>
<accession>A0ABT2UZ33</accession>
<evidence type="ECO:0000313" key="1">
    <source>
        <dbReference type="EMBL" id="MCU6799416.1"/>
    </source>
</evidence>
<dbReference type="RefSeq" id="WP_262563019.1">
    <property type="nucleotide sequence ID" value="NZ_JAOQJF010000008.1"/>
</dbReference>
<gene>
    <name evidence="1" type="ORF">OCV69_05655</name>
</gene>
<sequence>MADRYGSAPVGSLFRASGCLCIGSFRADGDIAGKRWFVFLER</sequence>
<comment type="caution">
    <text evidence="1">The sequence shown here is derived from an EMBL/GenBank/DDBJ whole genome shotgun (WGS) entry which is preliminary data.</text>
</comment>
<dbReference type="Proteomes" id="UP001652395">
    <property type="component" value="Unassembled WGS sequence"/>
</dbReference>
<keyword evidence="2" id="KW-1185">Reference proteome</keyword>
<organism evidence="1 2">
    <name type="scientific">Alitiscatomonas aceti</name>
    <dbReference type="NCBI Taxonomy" id="2981724"/>
    <lineage>
        <taxon>Bacteria</taxon>
        <taxon>Bacillati</taxon>
        <taxon>Bacillota</taxon>
        <taxon>Clostridia</taxon>
        <taxon>Lachnospirales</taxon>
        <taxon>Lachnospiraceae</taxon>
        <taxon>Alitiscatomonas</taxon>
    </lineage>
</organism>
<evidence type="ECO:0000313" key="2">
    <source>
        <dbReference type="Proteomes" id="UP001652395"/>
    </source>
</evidence>